<accession>A0A068U355</accession>
<organism evidence="1 2">
    <name type="scientific">Coffea canephora</name>
    <name type="common">Robusta coffee</name>
    <dbReference type="NCBI Taxonomy" id="49390"/>
    <lineage>
        <taxon>Eukaryota</taxon>
        <taxon>Viridiplantae</taxon>
        <taxon>Streptophyta</taxon>
        <taxon>Embryophyta</taxon>
        <taxon>Tracheophyta</taxon>
        <taxon>Spermatophyta</taxon>
        <taxon>Magnoliopsida</taxon>
        <taxon>eudicotyledons</taxon>
        <taxon>Gunneridae</taxon>
        <taxon>Pentapetalae</taxon>
        <taxon>asterids</taxon>
        <taxon>lamiids</taxon>
        <taxon>Gentianales</taxon>
        <taxon>Rubiaceae</taxon>
        <taxon>Ixoroideae</taxon>
        <taxon>Gardenieae complex</taxon>
        <taxon>Bertiereae - Coffeeae clade</taxon>
        <taxon>Coffeeae</taxon>
        <taxon>Coffea</taxon>
    </lineage>
</organism>
<keyword evidence="2" id="KW-1185">Reference proteome</keyword>
<evidence type="ECO:0000313" key="1">
    <source>
        <dbReference type="EMBL" id="CDP02048.1"/>
    </source>
</evidence>
<reference evidence="2" key="1">
    <citation type="journal article" date="2014" name="Science">
        <title>The coffee genome provides insight into the convergent evolution of caffeine biosynthesis.</title>
        <authorList>
            <person name="Denoeud F."/>
            <person name="Carretero-Paulet L."/>
            <person name="Dereeper A."/>
            <person name="Droc G."/>
            <person name="Guyot R."/>
            <person name="Pietrella M."/>
            <person name="Zheng C."/>
            <person name="Alberti A."/>
            <person name="Anthony F."/>
            <person name="Aprea G."/>
            <person name="Aury J.M."/>
            <person name="Bento P."/>
            <person name="Bernard M."/>
            <person name="Bocs S."/>
            <person name="Campa C."/>
            <person name="Cenci A."/>
            <person name="Combes M.C."/>
            <person name="Crouzillat D."/>
            <person name="Da Silva C."/>
            <person name="Daddiego L."/>
            <person name="De Bellis F."/>
            <person name="Dussert S."/>
            <person name="Garsmeur O."/>
            <person name="Gayraud T."/>
            <person name="Guignon V."/>
            <person name="Jahn K."/>
            <person name="Jamilloux V."/>
            <person name="Joet T."/>
            <person name="Labadie K."/>
            <person name="Lan T."/>
            <person name="Leclercq J."/>
            <person name="Lepelley M."/>
            <person name="Leroy T."/>
            <person name="Li L.T."/>
            <person name="Librado P."/>
            <person name="Lopez L."/>
            <person name="Munoz A."/>
            <person name="Noel B."/>
            <person name="Pallavicini A."/>
            <person name="Perrotta G."/>
            <person name="Poncet V."/>
            <person name="Pot D."/>
            <person name="Priyono X."/>
            <person name="Rigoreau M."/>
            <person name="Rouard M."/>
            <person name="Rozas J."/>
            <person name="Tranchant-Dubreuil C."/>
            <person name="VanBuren R."/>
            <person name="Zhang Q."/>
            <person name="Andrade A.C."/>
            <person name="Argout X."/>
            <person name="Bertrand B."/>
            <person name="de Kochko A."/>
            <person name="Graziosi G."/>
            <person name="Henry R.J."/>
            <person name="Jayarama X."/>
            <person name="Ming R."/>
            <person name="Nagai C."/>
            <person name="Rounsley S."/>
            <person name="Sankoff D."/>
            <person name="Giuliano G."/>
            <person name="Albert V.A."/>
            <person name="Wincker P."/>
            <person name="Lashermes P."/>
        </authorList>
    </citation>
    <scope>NUCLEOTIDE SEQUENCE [LARGE SCALE GENOMIC DNA]</scope>
    <source>
        <strain evidence="2">cv. DH200-94</strain>
    </source>
</reference>
<protein>
    <submittedName>
        <fullName evidence="1">Uncharacterized protein</fullName>
    </submittedName>
</protein>
<proteinExistence type="predicted"/>
<dbReference type="AlphaFoldDB" id="A0A068U355"/>
<gene>
    <name evidence="1" type="ORF">GSCOC_T00039325001</name>
</gene>
<dbReference type="EMBL" id="HG739092">
    <property type="protein sequence ID" value="CDP02048.1"/>
    <property type="molecule type" value="Genomic_DNA"/>
</dbReference>
<dbReference type="Proteomes" id="UP000295252">
    <property type="component" value="Chromosome IX"/>
</dbReference>
<dbReference type="InParanoid" id="A0A068U355"/>
<sequence>MLKLTENSPCQHLLLLEWDTVHAMFPRKIPSNSNFACQGKKCQADITPPVCLLSSSDCGFQLQALENASRFQSKSSYLYRQNLVRINRTKYSSKHP</sequence>
<dbReference type="Gramene" id="CDP02048">
    <property type="protein sequence ID" value="CDP02048"/>
    <property type="gene ID" value="GSCOC_T00039325001"/>
</dbReference>
<evidence type="ECO:0000313" key="2">
    <source>
        <dbReference type="Proteomes" id="UP000295252"/>
    </source>
</evidence>
<name>A0A068U355_COFCA</name>